<evidence type="ECO:0000256" key="7">
    <source>
        <dbReference type="ARBA" id="ARBA00023015"/>
    </source>
</evidence>
<evidence type="ECO:0000313" key="15">
    <source>
        <dbReference type="EMBL" id="KAK1321373.1"/>
    </source>
</evidence>
<dbReference type="Gene3D" id="3.30.565.10">
    <property type="entry name" value="Histidine kinase-like ATPase, C-terminal domain"/>
    <property type="match status" value="1"/>
</dbReference>
<dbReference type="PANTHER" id="PTHR47876:SF3">
    <property type="entry name" value="PHYTOCHROME 1"/>
    <property type="match status" value="1"/>
</dbReference>
<dbReference type="GO" id="GO:0006355">
    <property type="term" value="P:regulation of DNA-templated transcription"/>
    <property type="evidence" value="ECO:0007669"/>
    <property type="project" value="InterPro"/>
</dbReference>
<dbReference type="InterPro" id="IPR036097">
    <property type="entry name" value="HisK_dim/P_sf"/>
</dbReference>
<dbReference type="PROSITE" id="PS00245">
    <property type="entry name" value="PHYTOCHROME_1"/>
    <property type="match status" value="1"/>
</dbReference>
<dbReference type="InterPro" id="IPR001294">
    <property type="entry name" value="Phytochrome"/>
</dbReference>
<dbReference type="SUPFAM" id="SSF55781">
    <property type="entry name" value="GAF domain-like"/>
    <property type="match status" value="2"/>
</dbReference>
<dbReference type="Proteomes" id="UP001180020">
    <property type="component" value="Unassembled WGS sequence"/>
</dbReference>
<organism evidence="15 16">
    <name type="scientific">Acorus calamus</name>
    <name type="common">Sweet flag</name>
    <dbReference type="NCBI Taxonomy" id="4465"/>
    <lineage>
        <taxon>Eukaryota</taxon>
        <taxon>Viridiplantae</taxon>
        <taxon>Streptophyta</taxon>
        <taxon>Embryophyta</taxon>
        <taxon>Tracheophyta</taxon>
        <taxon>Spermatophyta</taxon>
        <taxon>Magnoliopsida</taxon>
        <taxon>Liliopsida</taxon>
        <taxon>Acoraceae</taxon>
        <taxon>Acorus</taxon>
    </lineage>
</organism>
<comment type="function">
    <text evidence="1">Regulatory photoreceptor which exists in two forms that are reversibly interconvertible by light: the Pr form that absorbs maximally in the red region of the spectrum and the Pfr form that absorbs maximally in the far-red region. Photoconversion of Pr to Pfr induces an array of morphogenic responses, whereas reconversion of Pfr to Pr cancels the induction of those responses. Pfr controls the expression of a number of nuclear genes including those encoding the small subunit of ribulose-bisphosphate carboxylase, chlorophyll A/B binding protein, protochlorophyllide reductase, rRNA, etc. It also controls the expression of its own gene(s) in a negative feedback fashion.</text>
</comment>
<dbReference type="InterPro" id="IPR003661">
    <property type="entry name" value="HisK_dim/P_dom"/>
</dbReference>
<dbReference type="InterPro" id="IPR013654">
    <property type="entry name" value="PAS_2"/>
</dbReference>
<evidence type="ECO:0000313" key="16">
    <source>
        <dbReference type="Proteomes" id="UP001180020"/>
    </source>
</evidence>
<feature type="domain" description="Phytochrome chromophore attachment site" evidence="11">
    <location>
        <begin position="199"/>
        <end position="360"/>
    </location>
</feature>
<proteinExistence type="inferred from homology"/>
<evidence type="ECO:0000256" key="2">
    <source>
        <dbReference type="ARBA" id="ARBA00008235"/>
    </source>
</evidence>
<accession>A0AAV9F644</accession>
<dbReference type="PANTHER" id="PTHR47876">
    <property type="entry name" value="OS08G0260000 PROTEIN"/>
    <property type="match status" value="1"/>
</dbReference>
<evidence type="ECO:0000256" key="4">
    <source>
        <dbReference type="ARBA" id="ARBA00022543"/>
    </source>
</evidence>
<dbReference type="PROSITE" id="PS50109">
    <property type="entry name" value="HIS_KIN"/>
    <property type="match status" value="1"/>
</dbReference>
<dbReference type="InterPro" id="IPR029016">
    <property type="entry name" value="GAF-like_dom_sf"/>
</dbReference>
<dbReference type="InterPro" id="IPR003594">
    <property type="entry name" value="HATPase_dom"/>
</dbReference>
<feature type="domain" description="PAS" evidence="13">
    <location>
        <begin position="720"/>
        <end position="772"/>
    </location>
</feature>
<keyword evidence="4" id="KW-0600">Photoreceptor protein</keyword>
<dbReference type="Pfam" id="PF01590">
    <property type="entry name" value="GAF"/>
    <property type="match status" value="1"/>
</dbReference>
<dbReference type="EMBL" id="JAUJYO010000003">
    <property type="protein sequence ID" value="KAK1321373.1"/>
    <property type="molecule type" value="Genomic_DNA"/>
</dbReference>
<dbReference type="Pfam" id="PF02518">
    <property type="entry name" value="HATPase_c"/>
    <property type="match status" value="1"/>
</dbReference>
<evidence type="ECO:0000256" key="6">
    <source>
        <dbReference type="ARBA" id="ARBA00022991"/>
    </source>
</evidence>
<dbReference type="Gene3D" id="3.30.450.40">
    <property type="match status" value="1"/>
</dbReference>
<keyword evidence="16" id="KW-1185">Reference proteome</keyword>
<dbReference type="InterPro" id="IPR036890">
    <property type="entry name" value="HATPase_C_sf"/>
</dbReference>
<feature type="compositionally biased region" description="Low complexity" evidence="10">
    <location>
        <begin position="8"/>
        <end position="26"/>
    </location>
</feature>
<gene>
    <name evidence="15" type="primary">PHYB</name>
    <name evidence="15" type="ORF">QJS10_CPA03g00663</name>
</gene>
<dbReference type="PRINTS" id="PR01033">
    <property type="entry name" value="PHYTOCHROME"/>
</dbReference>
<dbReference type="FunFam" id="3.30.450.270:FF:000001">
    <property type="entry name" value="Phytochrome"/>
    <property type="match status" value="1"/>
</dbReference>
<dbReference type="Pfam" id="PF08446">
    <property type="entry name" value="PAS_2"/>
    <property type="match status" value="1"/>
</dbReference>
<dbReference type="SUPFAM" id="SSF55874">
    <property type="entry name" value="ATPase domain of HSP90 chaperone/DNA topoisomerase II/histidine kinase"/>
    <property type="match status" value="1"/>
</dbReference>
<dbReference type="CDD" id="cd00082">
    <property type="entry name" value="HisKA"/>
    <property type="match status" value="1"/>
</dbReference>
<dbReference type="SUPFAM" id="SSF55785">
    <property type="entry name" value="PYP-like sensor domain (PAS domain)"/>
    <property type="match status" value="3"/>
</dbReference>
<dbReference type="InterPro" id="IPR000700">
    <property type="entry name" value="PAS-assoc_C"/>
</dbReference>
<reference evidence="15" key="2">
    <citation type="submission" date="2023-06" db="EMBL/GenBank/DDBJ databases">
        <authorList>
            <person name="Ma L."/>
            <person name="Liu K.-W."/>
            <person name="Li Z."/>
            <person name="Hsiao Y.-Y."/>
            <person name="Qi Y."/>
            <person name="Fu T."/>
            <person name="Tang G."/>
            <person name="Zhang D."/>
            <person name="Sun W.-H."/>
            <person name="Liu D.-K."/>
            <person name="Li Y."/>
            <person name="Chen G.-Z."/>
            <person name="Liu X.-D."/>
            <person name="Liao X.-Y."/>
            <person name="Jiang Y.-T."/>
            <person name="Yu X."/>
            <person name="Hao Y."/>
            <person name="Huang J."/>
            <person name="Zhao X.-W."/>
            <person name="Ke S."/>
            <person name="Chen Y.-Y."/>
            <person name="Wu W.-L."/>
            <person name="Hsu J.-L."/>
            <person name="Lin Y.-F."/>
            <person name="Huang M.-D."/>
            <person name="Li C.-Y."/>
            <person name="Huang L."/>
            <person name="Wang Z.-W."/>
            <person name="Zhao X."/>
            <person name="Zhong W.-Y."/>
            <person name="Peng D.-H."/>
            <person name="Ahmad S."/>
            <person name="Lan S."/>
            <person name="Zhang J.-S."/>
            <person name="Tsai W.-C."/>
            <person name="Van De Peer Y."/>
            <person name="Liu Z.-J."/>
        </authorList>
    </citation>
    <scope>NUCLEOTIDE SEQUENCE</scope>
    <source>
        <strain evidence="15">CP</strain>
        <tissue evidence="15">Leaves</tissue>
    </source>
</reference>
<dbReference type="SMART" id="SM00388">
    <property type="entry name" value="HisKA"/>
    <property type="match status" value="1"/>
</dbReference>
<comment type="caution">
    <text evidence="15">The sequence shown here is derived from an EMBL/GenBank/DDBJ whole genome shotgun (WGS) entry which is preliminary data.</text>
</comment>
<keyword evidence="5" id="KW-0716">Sensory transduction</keyword>
<dbReference type="PROSITE" id="PS50046">
    <property type="entry name" value="PHYTOCHROME_2"/>
    <property type="match status" value="1"/>
</dbReference>
<feature type="region of interest" description="Disordered" evidence="10">
    <location>
        <begin position="1"/>
        <end position="28"/>
    </location>
</feature>
<dbReference type="AlphaFoldDB" id="A0AAV9F644"/>
<feature type="domain" description="Histidine kinase" evidence="12">
    <location>
        <begin position="868"/>
        <end position="1085"/>
    </location>
</feature>
<evidence type="ECO:0000259" key="13">
    <source>
        <dbReference type="PROSITE" id="PS50112"/>
    </source>
</evidence>
<dbReference type="Pfam" id="PF00512">
    <property type="entry name" value="HisKA"/>
    <property type="match status" value="1"/>
</dbReference>
<dbReference type="SUPFAM" id="SSF47384">
    <property type="entry name" value="Homodimeric domain of signal transducing histidine kinase"/>
    <property type="match status" value="1"/>
</dbReference>
<dbReference type="InterPro" id="IPR013516">
    <property type="entry name" value="Phyto_chromo_BS"/>
</dbReference>
<dbReference type="SMART" id="SM00065">
    <property type="entry name" value="GAF"/>
    <property type="match status" value="1"/>
</dbReference>
<feature type="domain" description="PAC" evidence="14">
    <location>
        <begin position="659"/>
        <end position="716"/>
    </location>
</feature>
<evidence type="ECO:0000259" key="11">
    <source>
        <dbReference type="PROSITE" id="PS50046"/>
    </source>
</evidence>
<dbReference type="Pfam" id="PF00360">
    <property type="entry name" value="PHY"/>
    <property type="match status" value="1"/>
</dbReference>
<reference evidence="15" key="1">
    <citation type="journal article" date="2023" name="Nat. Commun.">
        <title>Diploid and tetraploid genomes of Acorus and the evolution of monocots.</title>
        <authorList>
            <person name="Ma L."/>
            <person name="Liu K.W."/>
            <person name="Li Z."/>
            <person name="Hsiao Y.Y."/>
            <person name="Qi Y."/>
            <person name="Fu T."/>
            <person name="Tang G.D."/>
            <person name="Zhang D."/>
            <person name="Sun W.H."/>
            <person name="Liu D.K."/>
            <person name="Li Y."/>
            <person name="Chen G.Z."/>
            <person name="Liu X.D."/>
            <person name="Liao X.Y."/>
            <person name="Jiang Y.T."/>
            <person name="Yu X."/>
            <person name="Hao Y."/>
            <person name="Huang J."/>
            <person name="Zhao X.W."/>
            <person name="Ke S."/>
            <person name="Chen Y.Y."/>
            <person name="Wu W.L."/>
            <person name="Hsu J.L."/>
            <person name="Lin Y.F."/>
            <person name="Huang M.D."/>
            <person name="Li C.Y."/>
            <person name="Huang L."/>
            <person name="Wang Z.W."/>
            <person name="Zhao X."/>
            <person name="Zhong W.Y."/>
            <person name="Peng D.H."/>
            <person name="Ahmad S."/>
            <person name="Lan S."/>
            <person name="Zhang J.S."/>
            <person name="Tsai W.C."/>
            <person name="Van de Peer Y."/>
            <person name="Liu Z.J."/>
        </authorList>
    </citation>
    <scope>NUCLEOTIDE SEQUENCE</scope>
    <source>
        <strain evidence="15">CP</strain>
    </source>
</reference>
<comment type="subunit">
    <text evidence="3">Homodimer.</text>
</comment>
<comment type="similarity">
    <text evidence="2">Belongs to the phytochrome family.</text>
</comment>
<evidence type="ECO:0000259" key="14">
    <source>
        <dbReference type="PROSITE" id="PS50113"/>
    </source>
</evidence>
<dbReference type="InterPro" id="IPR013515">
    <property type="entry name" value="Phytochrome_cen-reg"/>
</dbReference>
<evidence type="ECO:0000259" key="12">
    <source>
        <dbReference type="PROSITE" id="PS50109"/>
    </source>
</evidence>
<evidence type="ECO:0000256" key="10">
    <source>
        <dbReference type="SAM" id="MobiDB-lite"/>
    </source>
</evidence>
<evidence type="ECO:0000256" key="5">
    <source>
        <dbReference type="ARBA" id="ARBA00022606"/>
    </source>
</evidence>
<evidence type="ECO:0000256" key="9">
    <source>
        <dbReference type="ARBA" id="ARBA00023170"/>
    </source>
</evidence>
<dbReference type="InterPro" id="IPR005467">
    <property type="entry name" value="His_kinase_dom"/>
</dbReference>
<dbReference type="CDD" id="cd00130">
    <property type="entry name" value="PAS"/>
    <property type="match status" value="2"/>
</dbReference>
<dbReference type="InterPro" id="IPR013767">
    <property type="entry name" value="PAS_fold"/>
</dbReference>
<dbReference type="InterPro" id="IPR016132">
    <property type="entry name" value="Phyto_chromo_attachment"/>
</dbReference>
<dbReference type="InterPro" id="IPR035965">
    <property type="entry name" value="PAS-like_dom_sf"/>
</dbReference>
<evidence type="ECO:0000256" key="8">
    <source>
        <dbReference type="ARBA" id="ARBA00023163"/>
    </source>
</evidence>
<dbReference type="SMART" id="SM00091">
    <property type="entry name" value="PAS"/>
    <property type="match status" value="2"/>
</dbReference>
<feature type="domain" description="PAS" evidence="13">
    <location>
        <begin position="585"/>
        <end position="656"/>
    </location>
</feature>
<protein>
    <submittedName>
        <fullName evidence="15">Phytochrome B</fullName>
    </submittedName>
</protein>
<dbReference type="NCBIfam" id="TIGR00229">
    <property type="entry name" value="sensory_box"/>
    <property type="match status" value="1"/>
</dbReference>
<evidence type="ECO:0000256" key="1">
    <source>
        <dbReference type="ARBA" id="ARBA00002479"/>
    </source>
</evidence>
<dbReference type="PROSITE" id="PS50113">
    <property type="entry name" value="PAC"/>
    <property type="match status" value="1"/>
</dbReference>
<sequence length="1085" mass="119364">MASPPPKQTQSHSSSSVASNPATTTSRQKSILNKYSSDAAILSIYDSSPTTFNYSHSLSLTHHHPLPPTHHIHSYLSNIQRSGLLQPFGCLLAFDPVDPNLPLLAFSSNAPSLFLLSPLLGADVRTLFIPTSSASLVRALSASADPNSLSLTSASKGSTFHATLHRIDVGVLLDLEPALPDEPAPVRAVSRLKSVSGGDVAALCDAVVKDVRALTGYDRVMVYKFHADGHGEVVSEVRRTDLRPFLGLHYPAADVPQASRFMFKLNRVRMIHDCRARPSRVIQDDRRLKEPLVLVNSILRAPHACHAEYLTNMGVVGTLVLAVIVNLNGSMRLWGLVVCHHGRPRRVSYNVRLACEFLMQAFSLQVGSELQLAAQVEEKRMLRTQLSLCDMLVRGDASITNIISQSPNLGDLVKCDGAGLYYKGKCGLVGMTPDEGEVERIVNWLAQCHGGAMGLSTDSLVESGYPGALSLGDDVCGLAAVRFGDEEGDFLLWFRSHAAKKMKWEGEDWPEDPENAKEGRMHPRASYEAFLEVVKHKSLPWEAAELNAVHLLQLIVRSYLKDGGERYDVAVGELEAREVEEVGSIAHEMVRMIRTALAPVVAVDSGGIVNGWNSGAVELTGLAVDEAVGKSLVGELVCEDVREVVGHHLSRALHGEEDKNVELKLRGHGSQKENCPAVVIVANACPSRDHMNNVIGVCFMGQDVTKERIIMDKLLRLKGDYRVIAQSLYPLIPPIFASDENNCCCEWNAAMEGLTGWTREDVIGKSLIGEIFGGFVPLKGQDALIKFNILLQAAMGGHDTETFPFSFMNKEGEYVEALLTPNRRADIGGGVIGCFFFLQTPVADIQEAFEAQREQENKCRARLNELAYIKQELRNPLAGIQFIHQLLGTTNINETQRRCLETSAQCGRQIMKILEDTDLTSIENGRIELARVSFPLGRVFDVTISQVMLSLNEKNLQLILKIPDVIKTVSVFGDEVRLQQVLAEFLMNIVHHLSSRDSWVEIAVIPSLSVTDDGIEILHLQIRMAHPGVASELIQDIFHGKPWSTREGLGLVISINLIKMMNGTVKYIREITKCHLLIDIEFPAH</sequence>
<dbReference type="Pfam" id="PF00989">
    <property type="entry name" value="PAS"/>
    <property type="match status" value="2"/>
</dbReference>
<dbReference type="InterPro" id="IPR003018">
    <property type="entry name" value="GAF"/>
</dbReference>
<dbReference type="GO" id="GO:0009881">
    <property type="term" value="F:photoreceptor activity"/>
    <property type="evidence" value="ECO:0007669"/>
    <property type="project" value="UniProtKB-KW"/>
</dbReference>
<keyword evidence="6" id="KW-0157">Chromophore</keyword>
<dbReference type="Gene3D" id="3.30.450.20">
    <property type="entry name" value="PAS domain"/>
    <property type="match status" value="3"/>
</dbReference>
<dbReference type="PROSITE" id="PS50112">
    <property type="entry name" value="PAS"/>
    <property type="match status" value="2"/>
</dbReference>
<keyword evidence="8" id="KW-0804">Transcription</keyword>
<dbReference type="Gene3D" id="1.10.287.130">
    <property type="match status" value="1"/>
</dbReference>
<dbReference type="GO" id="GO:0000155">
    <property type="term" value="F:phosphorelay sensor kinase activity"/>
    <property type="evidence" value="ECO:0007669"/>
    <property type="project" value="InterPro"/>
</dbReference>
<name>A0AAV9F644_ACOCL</name>
<keyword evidence="9" id="KW-0675">Receptor</keyword>
<keyword evidence="7" id="KW-0805">Transcription regulation</keyword>
<evidence type="ECO:0000256" key="3">
    <source>
        <dbReference type="ARBA" id="ARBA00011738"/>
    </source>
</evidence>
<dbReference type="InterPro" id="IPR000014">
    <property type="entry name" value="PAS"/>
</dbReference>
<dbReference type="GO" id="GO:0009584">
    <property type="term" value="P:detection of visible light"/>
    <property type="evidence" value="ECO:0007669"/>
    <property type="project" value="InterPro"/>
</dbReference>
<dbReference type="InterPro" id="IPR043150">
    <property type="entry name" value="Phytochrome_PHY_sf"/>
</dbReference>
<dbReference type="SMART" id="SM00387">
    <property type="entry name" value="HATPase_c"/>
    <property type="match status" value="1"/>
</dbReference>
<dbReference type="Gene3D" id="3.30.450.270">
    <property type="match status" value="1"/>
</dbReference>